<dbReference type="EMBL" id="CACTIH010001864">
    <property type="protein sequence ID" value="CAA2966648.1"/>
    <property type="molecule type" value="Genomic_DNA"/>
</dbReference>
<sequence>MWLHSWIEDWMRRTKEVLVAMKEGRMTFYCGLSFDCIVSMFGTYSEVKGVYVAAESGTRVIFYYHEESSAHSTPKELDGPPYFDLGGYSLQIHYSVQLLGKVKFNITIALSTSASNLNIPGSMSHDFVVAEVKEVNMYPPGVGLSPHIDTHSHLRDEFSAFP</sequence>
<comment type="caution">
    <text evidence="1">The sequence shown here is derived from an EMBL/GenBank/DDBJ whole genome shotgun (WGS) entry which is preliminary data.</text>
</comment>
<accession>A0A8S0QM30</accession>
<gene>
    <name evidence="1" type="ORF">OLEA9_A074964</name>
</gene>
<evidence type="ECO:0000313" key="1">
    <source>
        <dbReference type="EMBL" id="CAA2966648.1"/>
    </source>
</evidence>
<reference evidence="1 2" key="1">
    <citation type="submission" date="2019-12" db="EMBL/GenBank/DDBJ databases">
        <authorList>
            <person name="Alioto T."/>
            <person name="Alioto T."/>
            <person name="Gomez Garrido J."/>
        </authorList>
    </citation>
    <scope>NUCLEOTIDE SEQUENCE [LARGE SCALE GENOMIC DNA]</scope>
</reference>
<dbReference type="Proteomes" id="UP000594638">
    <property type="component" value="Unassembled WGS sequence"/>
</dbReference>
<organism evidence="1 2">
    <name type="scientific">Olea europaea subsp. europaea</name>
    <dbReference type="NCBI Taxonomy" id="158383"/>
    <lineage>
        <taxon>Eukaryota</taxon>
        <taxon>Viridiplantae</taxon>
        <taxon>Streptophyta</taxon>
        <taxon>Embryophyta</taxon>
        <taxon>Tracheophyta</taxon>
        <taxon>Spermatophyta</taxon>
        <taxon>Magnoliopsida</taxon>
        <taxon>eudicotyledons</taxon>
        <taxon>Gunneridae</taxon>
        <taxon>Pentapetalae</taxon>
        <taxon>asterids</taxon>
        <taxon>lamiids</taxon>
        <taxon>Lamiales</taxon>
        <taxon>Oleaceae</taxon>
        <taxon>Oleeae</taxon>
        <taxon>Olea</taxon>
    </lineage>
</organism>
<name>A0A8S0QM30_OLEEU</name>
<proteinExistence type="predicted"/>
<protein>
    <submittedName>
        <fullName evidence="1">Uncharacterized protein</fullName>
    </submittedName>
</protein>
<evidence type="ECO:0000313" key="2">
    <source>
        <dbReference type="Proteomes" id="UP000594638"/>
    </source>
</evidence>
<dbReference type="Gramene" id="OE9A074964T1">
    <property type="protein sequence ID" value="OE9A074964C1"/>
    <property type="gene ID" value="OE9A074964"/>
</dbReference>
<dbReference type="OrthoDB" id="10507122at2759"/>
<dbReference type="AlphaFoldDB" id="A0A8S0QM30"/>
<keyword evidence="2" id="KW-1185">Reference proteome</keyword>